<dbReference type="InterPro" id="IPR007267">
    <property type="entry name" value="GtrA_DPMS_TM"/>
</dbReference>
<organism evidence="7 8">
    <name type="scientific">Saccharopolyspora rosea</name>
    <dbReference type="NCBI Taxonomy" id="524884"/>
    <lineage>
        <taxon>Bacteria</taxon>
        <taxon>Bacillati</taxon>
        <taxon>Actinomycetota</taxon>
        <taxon>Actinomycetes</taxon>
        <taxon>Pseudonocardiales</taxon>
        <taxon>Pseudonocardiaceae</taxon>
        <taxon>Saccharopolyspora</taxon>
    </lineage>
</organism>
<accession>A0ABW3FS46</accession>
<comment type="caution">
    <text evidence="7">The sequence shown here is derived from an EMBL/GenBank/DDBJ whole genome shotgun (WGS) entry which is preliminary data.</text>
</comment>
<feature type="domain" description="GtrA/DPMS transmembrane" evidence="6">
    <location>
        <begin position="22"/>
        <end position="138"/>
    </location>
</feature>
<keyword evidence="8" id="KW-1185">Reference proteome</keyword>
<keyword evidence="3 5" id="KW-1133">Transmembrane helix</keyword>
<evidence type="ECO:0000256" key="2">
    <source>
        <dbReference type="ARBA" id="ARBA00022692"/>
    </source>
</evidence>
<sequence>MDTTAVRAQRRQRRLPARAVLFTAVGVGATLFNAVCYLLLRIALSAGAANVLALLLSTAASSAAQRFLVFPDRRTRTLRMHLQTAGVFAYYCASNSLALWALGVFVPRPSSAAEAVAVSVASVFGGISRFAVLSTWVFRREPGSSFDPA</sequence>
<dbReference type="RefSeq" id="WP_345600179.1">
    <property type="nucleotide sequence ID" value="NZ_BAABLT010000005.1"/>
</dbReference>
<keyword evidence="2 5" id="KW-0812">Transmembrane</keyword>
<name>A0ABW3FS46_9PSEU</name>
<comment type="subcellular location">
    <subcellularLocation>
        <location evidence="1">Membrane</location>
        <topology evidence="1">Multi-pass membrane protein</topology>
    </subcellularLocation>
</comment>
<reference evidence="8" key="1">
    <citation type="journal article" date="2019" name="Int. J. Syst. Evol. Microbiol.">
        <title>The Global Catalogue of Microorganisms (GCM) 10K type strain sequencing project: providing services to taxonomists for standard genome sequencing and annotation.</title>
        <authorList>
            <consortium name="The Broad Institute Genomics Platform"/>
            <consortium name="The Broad Institute Genome Sequencing Center for Infectious Disease"/>
            <person name="Wu L."/>
            <person name="Ma J."/>
        </authorList>
    </citation>
    <scope>NUCLEOTIDE SEQUENCE [LARGE SCALE GENOMIC DNA]</scope>
    <source>
        <strain evidence="8">CCUG 56401</strain>
    </source>
</reference>
<proteinExistence type="predicted"/>
<evidence type="ECO:0000256" key="3">
    <source>
        <dbReference type="ARBA" id="ARBA00022989"/>
    </source>
</evidence>
<dbReference type="Proteomes" id="UP001597018">
    <property type="component" value="Unassembled WGS sequence"/>
</dbReference>
<evidence type="ECO:0000256" key="4">
    <source>
        <dbReference type="ARBA" id="ARBA00023136"/>
    </source>
</evidence>
<evidence type="ECO:0000313" key="7">
    <source>
        <dbReference type="EMBL" id="MFD0920557.1"/>
    </source>
</evidence>
<dbReference type="Pfam" id="PF04138">
    <property type="entry name" value="GtrA_DPMS_TM"/>
    <property type="match status" value="1"/>
</dbReference>
<evidence type="ECO:0000259" key="6">
    <source>
        <dbReference type="Pfam" id="PF04138"/>
    </source>
</evidence>
<gene>
    <name evidence="7" type="ORF">ACFQ16_12460</name>
</gene>
<feature type="transmembrane region" description="Helical" evidence="5">
    <location>
        <begin position="112"/>
        <end position="132"/>
    </location>
</feature>
<evidence type="ECO:0000313" key="8">
    <source>
        <dbReference type="Proteomes" id="UP001597018"/>
    </source>
</evidence>
<dbReference type="EMBL" id="JBHTIW010000007">
    <property type="protein sequence ID" value="MFD0920557.1"/>
    <property type="molecule type" value="Genomic_DNA"/>
</dbReference>
<evidence type="ECO:0000256" key="5">
    <source>
        <dbReference type="SAM" id="Phobius"/>
    </source>
</evidence>
<feature type="transmembrane region" description="Helical" evidence="5">
    <location>
        <begin position="85"/>
        <end position="106"/>
    </location>
</feature>
<protein>
    <submittedName>
        <fullName evidence="7">GtrA family protein</fullName>
    </submittedName>
</protein>
<feature type="transmembrane region" description="Helical" evidence="5">
    <location>
        <begin position="20"/>
        <end position="40"/>
    </location>
</feature>
<keyword evidence="4 5" id="KW-0472">Membrane</keyword>
<feature type="transmembrane region" description="Helical" evidence="5">
    <location>
        <begin position="46"/>
        <end position="64"/>
    </location>
</feature>
<evidence type="ECO:0000256" key="1">
    <source>
        <dbReference type="ARBA" id="ARBA00004141"/>
    </source>
</evidence>